<dbReference type="Gene3D" id="3.40.50.150">
    <property type="entry name" value="Vaccinia Virus protein VP39"/>
    <property type="match status" value="1"/>
</dbReference>
<organism evidence="2 3">
    <name type="scientific">Bradymonas sediminis</name>
    <dbReference type="NCBI Taxonomy" id="1548548"/>
    <lineage>
        <taxon>Bacteria</taxon>
        <taxon>Deltaproteobacteria</taxon>
        <taxon>Bradymonadales</taxon>
        <taxon>Bradymonadaceae</taxon>
        <taxon>Bradymonas</taxon>
    </lineage>
</organism>
<dbReference type="Proteomes" id="UP000249799">
    <property type="component" value="Chromosome"/>
</dbReference>
<dbReference type="KEGG" id="bsed:DN745_12550"/>
<gene>
    <name evidence="2" type="ORF">DN745_12550</name>
</gene>
<feature type="domain" description="Methyltransferase type 11" evidence="1">
    <location>
        <begin position="74"/>
        <end position="156"/>
    </location>
</feature>
<keyword evidence="3" id="KW-1185">Reference proteome</keyword>
<dbReference type="AlphaFoldDB" id="A0A2Z4FMX7"/>
<evidence type="ECO:0000313" key="3">
    <source>
        <dbReference type="Proteomes" id="UP000249799"/>
    </source>
</evidence>
<reference evidence="2 3" key="1">
    <citation type="submission" date="2018-06" db="EMBL/GenBank/DDBJ databases">
        <title>Lujinxingia sediminis gen. nov. sp. nov., a new facultative anaerobic member of the class Deltaproteobacteria, and proposal of Lujinxingaceae fam. nov.</title>
        <authorList>
            <person name="Guo L.-Y."/>
            <person name="Li C.-M."/>
            <person name="Wang S."/>
            <person name="Du Z.-J."/>
        </authorList>
    </citation>
    <scope>NUCLEOTIDE SEQUENCE [LARGE SCALE GENOMIC DNA]</scope>
    <source>
        <strain evidence="2 3">FA350</strain>
    </source>
</reference>
<accession>A0A2Z4FMX7</accession>
<protein>
    <recommendedName>
        <fullName evidence="1">Methyltransferase type 11 domain-containing protein</fullName>
    </recommendedName>
</protein>
<dbReference type="SUPFAM" id="SSF53335">
    <property type="entry name" value="S-adenosyl-L-methionine-dependent methyltransferases"/>
    <property type="match status" value="1"/>
</dbReference>
<evidence type="ECO:0000313" key="2">
    <source>
        <dbReference type="EMBL" id="AWV90116.1"/>
    </source>
</evidence>
<dbReference type="OrthoDB" id="5499187at2"/>
<dbReference type="InterPro" id="IPR013216">
    <property type="entry name" value="Methyltransf_11"/>
</dbReference>
<name>A0A2Z4FMX7_9DELT</name>
<dbReference type="GO" id="GO:0008757">
    <property type="term" value="F:S-adenosylmethionine-dependent methyltransferase activity"/>
    <property type="evidence" value="ECO:0007669"/>
    <property type="project" value="InterPro"/>
</dbReference>
<proteinExistence type="predicted"/>
<dbReference type="EMBL" id="CP030032">
    <property type="protein sequence ID" value="AWV90116.1"/>
    <property type="molecule type" value="Genomic_DNA"/>
</dbReference>
<sequence>MSIGFRWLRAFRTVSKPTDSTFEQARAYKAVVEKLWAQPVFEASRALVPCEEAATVLVAEARCGFVPLELLSVLKEGTRIIALDGHDAMLDVARKRAESVDTQKRIFFVDQRVGKISYADGVFRAGICFDGLLTLRQTEQAMGELARVSADGATVLIAAPLAESFPEFYDILDEALRAHDLLELVAPRIAKLKRTLLTPSRLAALARAAGLTQIAVEKLSWELAFAGGHEFLQSPLIRETFFPHWLGLIPSSDREPVLRYVGDAIDTYWHGRIFRTQISAALLSAKASDGDA</sequence>
<dbReference type="InterPro" id="IPR029063">
    <property type="entry name" value="SAM-dependent_MTases_sf"/>
</dbReference>
<dbReference type="Pfam" id="PF08241">
    <property type="entry name" value="Methyltransf_11"/>
    <property type="match status" value="1"/>
</dbReference>
<evidence type="ECO:0000259" key="1">
    <source>
        <dbReference type="Pfam" id="PF08241"/>
    </source>
</evidence>